<dbReference type="PANTHER" id="PTHR43630:SF1">
    <property type="entry name" value="POLY-BETA-1,6-N-ACETYL-D-GLUCOSAMINE SYNTHASE"/>
    <property type="match status" value="1"/>
</dbReference>
<evidence type="ECO:0000259" key="4">
    <source>
        <dbReference type="Pfam" id="PF00535"/>
    </source>
</evidence>
<dbReference type="Gene3D" id="3.90.550.10">
    <property type="entry name" value="Spore Coat Polysaccharide Biosynthesis Protein SpsA, Chain A"/>
    <property type="match status" value="1"/>
</dbReference>
<evidence type="ECO:0000313" key="5">
    <source>
        <dbReference type="EMBL" id="MBS3062447.1"/>
    </source>
</evidence>
<dbReference type="InterPro" id="IPR029044">
    <property type="entry name" value="Nucleotide-diphossugar_trans"/>
</dbReference>
<feature type="transmembrane region" description="Helical" evidence="3">
    <location>
        <begin position="340"/>
        <end position="363"/>
    </location>
</feature>
<organism evidence="5 6">
    <name type="scientific">Candidatus Iainarchaeum sp</name>
    <dbReference type="NCBI Taxonomy" id="3101447"/>
    <lineage>
        <taxon>Archaea</taxon>
        <taxon>Candidatus Iainarchaeota</taxon>
        <taxon>Candidatus Iainarchaeia</taxon>
        <taxon>Candidatus Iainarchaeales</taxon>
        <taxon>Candidatus Iainarchaeaceae</taxon>
        <taxon>Candidatus Iainarchaeum</taxon>
    </lineage>
</organism>
<dbReference type="CDD" id="cd06423">
    <property type="entry name" value="CESA_like"/>
    <property type="match status" value="1"/>
</dbReference>
<reference evidence="5" key="2">
    <citation type="submission" date="2021-05" db="EMBL/GenBank/DDBJ databases">
        <title>Protein family content uncovers lineage relationships and bacterial pathway maintenance mechanisms in DPANN archaea.</title>
        <authorList>
            <person name="Castelle C.J."/>
            <person name="Meheust R."/>
            <person name="Jaffe A.L."/>
            <person name="Seitz K."/>
            <person name="Gong X."/>
            <person name="Baker B.J."/>
            <person name="Banfield J.F."/>
        </authorList>
    </citation>
    <scope>NUCLEOTIDE SEQUENCE</scope>
    <source>
        <strain evidence="5">RIFCSPLOWO2_01_FULL_58_19</strain>
    </source>
</reference>
<dbReference type="SUPFAM" id="SSF53448">
    <property type="entry name" value="Nucleotide-diphospho-sugar transferases"/>
    <property type="match status" value="1"/>
</dbReference>
<accession>A0A8T4L730</accession>
<name>A0A8T4L730_9ARCH</name>
<dbReference type="AlphaFoldDB" id="A0A8T4L730"/>
<keyword evidence="3" id="KW-1133">Transmembrane helix</keyword>
<evidence type="ECO:0000256" key="3">
    <source>
        <dbReference type="SAM" id="Phobius"/>
    </source>
</evidence>
<dbReference type="Proteomes" id="UP000678237">
    <property type="component" value="Unassembled WGS sequence"/>
</dbReference>
<keyword evidence="1" id="KW-0328">Glycosyltransferase</keyword>
<dbReference type="EMBL" id="JAGVWE010000002">
    <property type="protein sequence ID" value="MBS3062447.1"/>
    <property type="molecule type" value="Genomic_DNA"/>
</dbReference>
<feature type="domain" description="Glycosyltransferase 2-like" evidence="4">
    <location>
        <begin position="46"/>
        <end position="207"/>
    </location>
</feature>
<evidence type="ECO:0000256" key="1">
    <source>
        <dbReference type="ARBA" id="ARBA00022676"/>
    </source>
</evidence>
<dbReference type="InterPro" id="IPR001173">
    <property type="entry name" value="Glyco_trans_2-like"/>
</dbReference>
<comment type="caution">
    <text evidence="5">The sequence shown here is derived from an EMBL/GenBank/DDBJ whole genome shotgun (WGS) entry which is preliminary data.</text>
</comment>
<sequence>MSLDDWFILSSTLFFLFITAVYLILFFENRGQALSDPAPKRFPLVSVVIPAFNEEDTIAGTIRSVLALDYPKKIEVLVVDDGSTDRTAVLAKQFKGVLVFSKPNGGKGSALNHGIRKAKGELVATVDADSFVRPDALRQMMGYFADERVGAVSSSILVHEPRNILQGIQFVEYIGMNYIRKNNDFLDSLFVTPGPLSVFRKSALIKVGLFDEHALSEDMEVALKLLTNGYRIKHSVNALVSSVSPHSFWELFKQRIRWYRGALMNGRKYAFLFFNPAYRNLGLFVFPINFIIFGILAVLLTRGAVITLGGIPLAWDKLVHLLALKGTSQASYVGSLLNPIYFATIGNFFLVVSLAFFIAYFSVSFSLSREKFRWVYVPFLVLYLTVWNILIGLAFFVGLFRELGGVSRKW</sequence>
<keyword evidence="3" id="KW-0472">Membrane</keyword>
<evidence type="ECO:0000256" key="2">
    <source>
        <dbReference type="ARBA" id="ARBA00022679"/>
    </source>
</evidence>
<keyword evidence="2" id="KW-0808">Transferase</keyword>
<reference evidence="5" key="1">
    <citation type="submission" date="2021-03" db="EMBL/GenBank/DDBJ databases">
        <authorList>
            <person name="Jaffe A."/>
        </authorList>
    </citation>
    <scope>NUCLEOTIDE SEQUENCE</scope>
    <source>
        <strain evidence="5">RIFCSPLOWO2_01_FULL_58_19</strain>
    </source>
</reference>
<proteinExistence type="predicted"/>
<dbReference type="GO" id="GO:0016757">
    <property type="term" value="F:glycosyltransferase activity"/>
    <property type="evidence" value="ECO:0007669"/>
    <property type="project" value="UniProtKB-KW"/>
</dbReference>
<feature type="transmembrane region" description="Helical" evidence="3">
    <location>
        <begin position="6"/>
        <end position="27"/>
    </location>
</feature>
<keyword evidence="3" id="KW-0812">Transmembrane</keyword>
<feature type="transmembrane region" description="Helical" evidence="3">
    <location>
        <begin position="375"/>
        <end position="400"/>
    </location>
</feature>
<dbReference type="PANTHER" id="PTHR43630">
    <property type="entry name" value="POLY-BETA-1,6-N-ACETYL-D-GLUCOSAMINE SYNTHASE"/>
    <property type="match status" value="1"/>
</dbReference>
<protein>
    <submittedName>
        <fullName evidence="5">Glycosyltransferase family 2 protein</fullName>
    </submittedName>
</protein>
<evidence type="ECO:0000313" key="6">
    <source>
        <dbReference type="Proteomes" id="UP000678237"/>
    </source>
</evidence>
<feature type="transmembrane region" description="Helical" evidence="3">
    <location>
        <begin position="281"/>
        <end position="300"/>
    </location>
</feature>
<dbReference type="Pfam" id="PF00535">
    <property type="entry name" value="Glycos_transf_2"/>
    <property type="match status" value="1"/>
</dbReference>
<gene>
    <name evidence="5" type="ORF">J4203_01115</name>
</gene>